<sequence>MLSQPNAIDAFVGHRIRLRREALGMDEKNLGAALGVPVAQVRSYEQGARRVCAAQLLAMADVLQVHFTFFFEESPASAGGGLPKTIEAADISRKTVLRSWTAGRRRIARPALWGCRTLGLSGG</sequence>
<name>A0A2A6LXX0_RHIFR</name>
<dbReference type="CDD" id="cd00093">
    <property type="entry name" value="HTH_XRE"/>
    <property type="match status" value="1"/>
</dbReference>
<evidence type="ECO:0000313" key="2">
    <source>
        <dbReference type="EMBL" id="PDT47130.1"/>
    </source>
</evidence>
<proteinExistence type="predicted"/>
<dbReference type="PROSITE" id="PS50943">
    <property type="entry name" value="HTH_CROC1"/>
    <property type="match status" value="1"/>
</dbReference>
<accession>A0A2A6LXX0</accession>
<dbReference type="InterPro" id="IPR001387">
    <property type="entry name" value="Cro/C1-type_HTH"/>
</dbReference>
<dbReference type="AlphaFoldDB" id="A0A2A6LXX0"/>
<comment type="caution">
    <text evidence="2">The sequence shown here is derived from an EMBL/GenBank/DDBJ whole genome shotgun (WGS) entry which is preliminary data.</text>
</comment>
<protein>
    <submittedName>
        <fullName evidence="2">XRE family transcriptional regulator</fullName>
    </submittedName>
</protein>
<dbReference type="Pfam" id="PF01381">
    <property type="entry name" value="HTH_3"/>
    <property type="match status" value="1"/>
</dbReference>
<gene>
    <name evidence="2" type="ORF">CO661_15200</name>
</gene>
<evidence type="ECO:0000259" key="1">
    <source>
        <dbReference type="PROSITE" id="PS50943"/>
    </source>
</evidence>
<dbReference type="EMBL" id="NWTC01000010">
    <property type="protein sequence ID" value="PDT47130.1"/>
    <property type="molecule type" value="Genomic_DNA"/>
</dbReference>
<dbReference type="SUPFAM" id="SSF47413">
    <property type="entry name" value="lambda repressor-like DNA-binding domains"/>
    <property type="match status" value="1"/>
</dbReference>
<organism evidence="2 3">
    <name type="scientific">Rhizobium fredii</name>
    <name type="common">Sinorhizobium fredii</name>
    <dbReference type="NCBI Taxonomy" id="380"/>
    <lineage>
        <taxon>Bacteria</taxon>
        <taxon>Pseudomonadati</taxon>
        <taxon>Pseudomonadota</taxon>
        <taxon>Alphaproteobacteria</taxon>
        <taxon>Hyphomicrobiales</taxon>
        <taxon>Rhizobiaceae</taxon>
        <taxon>Sinorhizobium/Ensifer group</taxon>
        <taxon>Sinorhizobium</taxon>
    </lineage>
</organism>
<dbReference type="SMART" id="SM00530">
    <property type="entry name" value="HTH_XRE"/>
    <property type="match status" value="1"/>
</dbReference>
<evidence type="ECO:0000313" key="3">
    <source>
        <dbReference type="Proteomes" id="UP000220353"/>
    </source>
</evidence>
<feature type="domain" description="HTH cro/C1-type" evidence="1">
    <location>
        <begin position="16"/>
        <end position="70"/>
    </location>
</feature>
<reference evidence="2 3" key="1">
    <citation type="submission" date="2017-09" db="EMBL/GenBank/DDBJ databases">
        <title>Comparative genomics of rhizobia isolated from Phaseolus vulgaris in China.</title>
        <authorList>
            <person name="Tong W."/>
        </authorList>
    </citation>
    <scope>NUCLEOTIDE SEQUENCE [LARGE SCALE GENOMIC DNA]</scope>
    <source>
        <strain evidence="2 3">PCH1</strain>
    </source>
</reference>
<dbReference type="Gene3D" id="1.10.260.40">
    <property type="entry name" value="lambda repressor-like DNA-binding domains"/>
    <property type="match status" value="1"/>
</dbReference>
<dbReference type="InterPro" id="IPR010982">
    <property type="entry name" value="Lambda_DNA-bd_dom_sf"/>
</dbReference>
<dbReference type="GO" id="GO:0003677">
    <property type="term" value="F:DNA binding"/>
    <property type="evidence" value="ECO:0007669"/>
    <property type="project" value="InterPro"/>
</dbReference>
<dbReference type="Proteomes" id="UP000220353">
    <property type="component" value="Unassembled WGS sequence"/>
</dbReference>